<accession>A0ABD3RWJ3</accession>
<comment type="caution">
    <text evidence="9">The sequence shown here is derived from an EMBL/GenBank/DDBJ whole genome shotgun (WGS) entry which is preliminary data.</text>
</comment>
<evidence type="ECO:0000259" key="8">
    <source>
        <dbReference type="SMART" id="SM01144"/>
    </source>
</evidence>
<organism evidence="9 10">
    <name type="scientific">Cyclostephanos tholiformis</name>
    <dbReference type="NCBI Taxonomy" id="382380"/>
    <lineage>
        <taxon>Eukaryota</taxon>
        <taxon>Sar</taxon>
        <taxon>Stramenopiles</taxon>
        <taxon>Ochrophyta</taxon>
        <taxon>Bacillariophyta</taxon>
        <taxon>Coscinodiscophyceae</taxon>
        <taxon>Thalassiosirophycidae</taxon>
        <taxon>Stephanodiscales</taxon>
        <taxon>Stephanodiscaceae</taxon>
        <taxon>Cyclostephanos</taxon>
    </lineage>
</organism>
<evidence type="ECO:0000313" key="9">
    <source>
        <dbReference type="EMBL" id="KAL3816599.1"/>
    </source>
</evidence>
<evidence type="ECO:0000256" key="2">
    <source>
        <dbReference type="ARBA" id="ARBA00022679"/>
    </source>
</evidence>
<feature type="compositionally biased region" description="Low complexity" evidence="7">
    <location>
        <begin position="31"/>
        <end position="40"/>
    </location>
</feature>
<comment type="similarity">
    <text evidence="5">Belongs to the TDD superfamily. DTWD2 family.</text>
</comment>
<dbReference type="AlphaFoldDB" id="A0ABD3RWJ3"/>
<feature type="region of interest" description="Disordered" evidence="7">
    <location>
        <begin position="350"/>
        <end position="373"/>
    </location>
</feature>
<dbReference type="Pfam" id="PF03942">
    <property type="entry name" value="DTW"/>
    <property type="match status" value="1"/>
</dbReference>
<dbReference type="EC" id="2.5.1.25" evidence="1"/>
<evidence type="ECO:0000313" key="10">
    <source>
        <dbReference type="Proteomes" id="UP001530377"/>
    </source>
</evidence>
<evidence type="ECO:0000256" key="3">
    <source>
        <dbReference type="ARBA" id="ARBA00022691"/>
    </source>
</evidence>
<dbReference type="GO" id="GO:0016432">
    <property type="term" value="F:tRNA-uridine aminocarboxypropyltransferase activity"/>
    <property type="evidence" value="ECO:0007669"/>
    <property type="project" value="UniProtKB-EC"/>
</dbReference>
<protein>
    <recommendedName>
        <fullName evidence="1">tRNA-uridine aminocarboxypropyltransferase</fullName>
        <ecNumber evidence="1">2.5.1.25</ecNumber>
    </recommendedName>
</protein>
<dbReference type="GO" id="GO:0008033">
    <property type="term" value="P:tRNA processing"/>
    <property type="evidence" value="ECO:0007669"/>
    <property type="project" value="UniProtKB-KW"/>
</dbReference>
<evidence type="ECO:0000256" key="1">
    <source>
        <dbReference type="ARBA" id="ARBA00012386"/>
    </source>
</evidence>
<evidence type="ECO:0000256" key="7">
    <source>
        <dbReference type="SAM" id="MobiDB-lite"/>
    </source>
</evidence>
<gene>
    <name evidence="9" type="ORF">ACHAXA_001502</name>
</gene>
<dbReference type="InterPro" id="IPR005636">
    <property type="entry name" value="DTW"/>
</dbReference>
<sequence length="373" mass="41950">MSGAVAGRDDDRKNGGAVMHAVEVDRDLPRSLSSSSSGTSSRHEFKRPVCRDCDYPTRTCLCPSLPPRPIHSLLRKCRIVVMQHPHELRRKNRSLPIVELCMFGGGNRNGGGDCDARSMGGKDETKINSNEGDFVMKTIVGRRFGDHCDVDVMKILRDPNEVVVLVFPHKRALDLDEGVRLAEERCGIDHDDIDENELHEDDSMKVIDSASRLRGTTRRKMTLVFIDATWKHAKEMERATDDAGQWPENLIRVQMTPSSTGYGIGHVEGGMDDDNDIFDRESNAKHGNKGGERFIERRFRIRTPPSSDHLSTAESIAWIASRVERNPQIYDSIVKALDYMVEIWTSNFTADDNTEKGKSGESQLMSQKKLKII</sequence>
<keyword evidence="4" id="KW-0819">tRNA processing</keyword>
<dbReference type="SMART" id="SM01144">
    <property type="entry name" value="DTW"/>
    <property type="match status" value="1"/>
</dbReference>
<dbReference type="Proteomes" id="UP001530377">
    <property type="component" value="Unassembled WGS sequence"/>
</dbReference>
<evidence type="ECO:0000256" key="6">
    <source>
        <dbReference type="ARBA" id="ARBA00048718"/>
    </source>
</evidence>
<dbReference type="EMBL" id="JALLPB020000141">
    <property type="protein sequence ID" value="KAL3816599.1"/>
    <property type="molecule type" value="Genomic_DNA"/>
</dbReference>
<comment type="catalytic activity">
    <reaction evidence="6">
        <text>a uridine in tRNA + S-adenosyl-L-methionine = a 3-[(3S)-3-amino-3-carboxypropyl]uridine in tRNA + S-methyl-5'-thioadenosine + H(+)</text>
        <dbReference type="Rhea" id="RHEA:62432"/>
        <dbReference type="Rhea" id="RHEA-COMP:13339"/>
        <dbReference type="Rhea" id="RHEA-COMP:16092"/>
        <dbReference type="ChEBI" id="CHEBI:15378"/>
        <dbReference type="ChEBI" id="CHEBI:17509"/>
        <dbReference type="ChEBI" id="CHEBI:59789"/>
        <dbReference type="ChEBI" id="CHEBI:65315"/>
        <dbReference type="ChEBI" id="CHEBI:82930"/>
        <dbReference type="EC" id="2.5.1.25"/>
    </reaction>
</comment>
<feature type="domain" description="DTW" evidence="8">
    <location>
        <begin position="46"/>
        <end position="349"/>
    </location>
</feature>
<feature type="region of interest" description="Disordered" evidence="7">
    <location>
        <begin position="1"/>
        <end position="44"/>
    </location>
</feature>
<keyword evidence="3" id="KW-0949">S-adenosyl-L-methionine</keyword>
<evidence type="ECO:0000256" key="5">
    <source>
        <dbReference type="ARBA" id="ARBA00034489"/>
    </source>
</evidence>
<proteinExistence type="inferred from homology"/>
<keyword evidence="10" id="KW-1185">Reference proteome</keyword>
<dbReference type="PANTHER" id="PTHR21392:SF0">
    <property type="entry name" value="TRNA-URIDINE AMINOCARBOXYPROPYLTRANSFERASE 2"/>
    <property type="match status" value="1"/>
</dbReference>
<dbReference type="InterPro" id="IPR039262">
    <property type="entry name" value="DTWD2/TAPT"/>
</dbReference>
<reference evidence="9 10" key="1">
    <citation type="submission" date="2024-10" db="EMBL/GenBank/DDBJ databases">
        <title>Updated reference genomes for cyclostephanoid diatoms.</title>
        <authorList>
            <person name="Roberts W.R."/>
            <person name="Alverson A.J."/>
        </authorList>
    </citation>
    <scope>NUCLEOTIDE SEQUENCE [LARGE SCALE GENOMIC DNA]</scope>
    <source>
        <strain evidence="9 10">AJA228-03</strain>
    </source>
</reference>
<evidence type="ECO:0000256" key="4">
    <source>
        <dbReference type="ARBA" id="ARBA00022694"/>
    </source>
</evidence>
<keyword evidence="2" id="KW-0808">Transferase</keyword>
<dbReference type="PANTHER" id="PTHR21392">
    <property type="entry name" value="TRNA-URIDINE AMINOCARBOXYPROPYLTRANSFERASE 2"/>
    <property type="match status" value="1"/>
</dbReference>
<name>A0ABD3RWJ3_9STRA</name>